<dbReference type="InterPro" id="IPR039420">
    <property type="entry name" value="WalR-like"/>
</dbReference>
<evidence type="ECO:0000256" key="2">
    <source>
        <dbReference type="ARBA" id="ARBA00023125"/>
    </source>
</evidence>
<dbReference type="PRINTS" id="PR00038">
    <property type="entry name" value="HTHLUXR"/>
</dbReference>
<reference evidence="6 7" key="1">
    <citation type="journal article" date="2021" name="Microbiol. Spectr.">
        <title>A Single Bacterium Capable of Oxidation and Reduction of Iron at Circumneutral pH.</title>
        <authorList>
            <person name="Kato S."/>
            <person name="Ohkuma M."/>
        </authorList>
    </citation>
    <scope>NUCLEOTIDE SEQUENCE [LARGE SCALE GENOMIC DNA]</scope>
    <source>
        <strain evidence="6 7">MIZ03</strain>
    </source>
</reference>
<keyword evidence="7" id="KW-1185">Reference proteome</keyword>
<dbReference type="EMBL" id="AP024238">
    <property type="protein sequence ID" value="BCO27234.1"/>
    <property type="molecule type" value="Genomic_DNA"/>
</dbReference>
<dbReference type="PROSITE" id="PS50043">
    <property type="entry name" value="HTH_LUXR_2"/>
    <property type="match status" value="1"/>
</dbReference>
<keyword evidence="1 3" id="KW-0597">Phosphoprotein</keyword>
<dbReference type="Pfam" id="PF00072">
    <property type="entry name" value="Response_reg"/>
    <property type="match status" value="1"/>
</dbReference>
<dbReference type="CDD" id="cd17535">
    <property type="entry name" value="REC_NarL-like"/>
    <property type="match status" value="1"/>
</dbReference>
<feature type="domain" description="HTH luxR-type" evidence="4">
    <location>
        <begin position="149"/>
        <end position="214"/>
    </location>
</feature>
<keyword evidence="2" id="KW-0238">DNA-binding</keyword>
<dbReference type="PANTHER" id="PTHR43214:SF38">
    <property type="entry name" value="NITRATE_NITRITE RESPONSE REGULATOR PROTEIN NARL"/>
    <property type="match status" value="1"/>
</dbReference>
<evidence type="ECO:0000259" key="4">
    <source>
        <dbReference type="PROSITE" id="PS50043"/>
    </source>
</evidence>
<evidence type="ECO:0000256" key="3">
    <source>
        <dbReference type="PROSITE-ProRule" id="PRU00169"/>
    </source>
</evidence>
<dbReference type="Proteomes" id="UP000824366">
    <property type="component" value="Chromosome"/>
</dbReference>
<dbReference type="SUPFAM" id="SSF46894">
    <property type="entry name" value="C-terminal effector domain of the bipartite response regulators"/>
    <property type="match status" value="1"/>
</dbReference>
<dbReference type="InterPro" id="IPR058245">
    <property type="entry name" value="NreC/VraR/RcsB-like_REC"/>
</dbReference>
<protein>
    <submittedName>
        <fullName evidence="6">Nitrate/nitrite response regulator protein NarL</fullName>
    </submittedName>
</protein>
<dbReference type="InterPro" id="IPR000792">
    <property type="entry name" value="Tscrpt_reg_LuxR_C"/>
</dbReference>
<dbReference type="CDD" id="cd06170">
    <property type="entry name" value="LuxR_C_like"/>
    <property type="match status" value="1"/>
</dbReference>
<dbReference type="SUPFAM" id="SSF52172">
    <property type="entry name" value="CheY-like"/>
    <property type="match status" value="1"/>
</dbReference>
<dbReference type="InterPro" id="IPR001789">
    <property type="entry name" value="Sig_transdc_resp-reg_receiver"/>
</dbReference>
<dbReference type="InterPro" id="IPR016032">
    <property type="entry name" value="Sig_transdc_resp-reg_C-effctor"/>
</dbReference>
<dbReference type="InterPro" id="IPR011006">
    <property type="entry name" value="CheY-like_superfamily"/>
</dbReference>
<dbReference type="Pfam" id="PF00196">
    <property type="entry name" value="GerE"/>
    <property type="match status" value="1"/>
</dbReference>
<feature type="modified residue" description="4-aspartylphosphate" evidence="3">
    <location>
        <position position="57"/>
    </location>
</feature>
<dbReference type="SMART" id="SM00421">
    <property type="entry name" value="HTH_LUXR"/>
    <property type="match status" value="1"/>
</dbReference>
<feature type="domain" description="Response regulatory" evidence="5">
    <location>
        <begin position="6"/>
        <end position="122"/>
    </location>
</feature>
<evidence type="ECO:0000256" key="1">
    <source>
        <dbReference type="ARBA" id="ARBA00022553"/>
    </source>
</evidence>
<evidence type="ECO:0000313" key="6">
    <source>
        <dbReference type="EMBL" id="BCO27234.1"/>
    </source>
</evidence>
<dbReference type="PROSITE" id="PS50110">
    <property type="entry name" value="RESPONSE_REGULATORY"/>
    <property type="match status" value="1"/>
</dbReference>
<dbReference type="SMART" id="SM00448">
    <property type="entry name" value="REC"/>
    <property type="match status" value="1"/>
</dbReference>
<dbReference type="PANTHER" id="PTHR43214">
    <property type="entry name" value="TWO-COMPONENT RESPONSE REGULATOR"/>
    <property type="match status" value="1"/>
</dbReference>
<dbReference type="RefSeq" id="WP_223911984.1">
    <property type="nucleotide sequence ID" value="NZ_AP024238.1"/>
</dbReference>
<organism evidence="6 7">
    <name type="scientific">Rhodoferax lithotrophicus</name>
    <dbReference type="NCBI Taxonomy" id="2798804"/>
    <lineage>
        <taxon>Bacteria</taxon>
        <taxon>Pseudomonadati</taxon>
        <taxon>Pseudomonadota</taxon>
        <taxon>Betaproteobacteria</taxon>
        <taxon>Burkholderiales</taxon>
        <taxon>Comamonadaceae</taxon>
        <taxon>Rhodoferax</taxon>
    </lineage>
</organism>
<accession>A0ABM7MLS6</accession>
<proteinExistence type="predicted"/>
<gene>
    <name evidence="6" type="ORF">MIZ03_2122</name>
</gene>
<evidence type="ECO:0000313" key="7">
    <source>
        <dbReference type="Proteomes" id="UP000824366"/>
    </source>
</evidence>
<sequence>MTQPTRIMLVDDHSLCRSGLTELLEHRGGMSVVTATGNPDLVVPLLREHQPDLLVLDLRLAQTDGLSVLRMIRAEGCDTPVVILTMSDSEDDMSAALRAGVKGYLLKDMEPEEVIDAIARAARGEMVVASAMMLKFAQILQTGPKGSAMGDLVATLTERERQVLDHVASGQSNKVIAKALDISHNTVKLHVRHIMDKLNLRSRVEAAVFSFEYRSSPDKPKNHLS</sequence>
<evidence type="ECO:0000259" key="5">
    <source>
        <dbReference type="PROSITE" id="PS50110"/>
    </source>
</evidence>
<name>A0ABM7MLS6_9BURK</name>
<dbReference type="PROSITE" id="PS00622">
    <property type="entry name" value="HTH_LUXR_1"/>
    <property type="match status" value="1"/>
</dbReference>
<dbReference type="Gene3D" id="3.40.50.2300">
    <property type="match status" value="1"/>
</dbReference>